<proteinExistence type="predicted"/>
<name>A0A151ZEY7_TIELA</name>
<feature type="region of interest" description="Disordered" evidence="1">
    <location>
        <begin position="223"/>
        <end position="273"/>
    </location>
</feature>
<gene>
    <name evidence="2" type="ORF">DLAC_06517</name>
</gene>
<feature type="compositionally biased region" description="Low complexity" evidence="1">
    <location>
        <begin position="82"/>
        <end position="98"/>
    </location>
</feature>
<dbReference type="AlphaFoldDB" id="A0A151ZEY7"/>
<feature type="region of interest" description="Disordered" evidence="1">
    <location>
        <begin position="291"/>
        <end position="314"/>
    </location>
</feature>
<sequence length="667" mass="74323">MKKNHSHNNMVIFSDDDVYFLDEMIYKPSIAHSGGGVLQQQQQQQIQPSIDKNSSKDTGLVTSSNGFPLSISNSLFASTNSATSSSSSSNVNNMHLSSPLNSSQTSDTGTLKRNSSKDKDLSQHANSNTKKHFWPEEEQNDFHHFDISFPPLGNRIFYAGEKVEVHLKVNVKKLQFLMATFECISTSHKTHNLEKKILYSEDIHLYPTDKDLVLKQNQRNSMPLLPIPTSPTSSVSSVSSGSSSIHSGSTQATINSNSNNSGSTAGNMSSLKSPLSRETVIPIDLNLLNLNSNSNGNSGTTTKGPKSQNSNTQMRKSISAGDYYSTMAGYESSFGSGSGYAFDDDECSYLEPLPEFEENSIYQPPVVHSCSEHQVITNRKHKFIFRFSIPTNSIPSFAMHKDMKNGVFYRLAIKGLGELHGSKFNSEGPMIKGIQTYVPLTVKSTHLSYLPRELFSVEPETFIYTSQQPPITIKSRMIFRSYAILNSNITIHLTIENQSNSLIKGFKFELFNIQKSWLLNSNINAIDQDTESETNNVDNNNNNNNNNSKNTEHSSKKEKDKEKEKEKEKDKKLKDSGDGIDLDDDNIKLCCNSSTVVSHLRFKSADKHILAKSKYQSTISFSIPGHLTPSIYLANLLNTYTLKITLRKHSNCFVELPIILLPVHPPN</sequence>
<dbReference type="STRING" id="361077.A0A151ZEY7"/>
<comment type="caution">
    <text evidence="2">The sequence shown here is derived from an EMBL/GenBank/DDBJ whole genome shotgun (WGS) entry which is preliminary data.</text>
</comment>
<accession>A0A151ZEY7</accession>
<feature type="compositionally biased region" description="Polar residues" evidence="1">
    <location>
        <begin position="99"/>
        <end position="113"/>
    </location>
</feature>
<dbReference type="EMBL" id="LODT01000029">
    <property type="protein sequence ID" value="KYQ92526.1"/>
    <property type="molecule type" value="Genomic_DNA"/>
</dbReference>
<feature type="compositionally biased region" description="Polar residues" evidence="1">
    <location>
        <begin position="48"/>
        <end position="61"/>
    </location>
</feature>
<organism evidence="2 3">
    <name type="scientific">Tieghemostelium lacteum</name>
    <name type="common">Slime mold</name>
    <name type="synonym">Dictyostelium lacteum</name>
    <dbReference type="NCBI Taxonomy" id="361077"/>
    <lineage>
        <taxon>Eukaryota</taxon>
        <taxon>Amoebozoa</taxon>
        <taxon>Evosea</taxon>
        <taxon>Eumycetozoa</taxon>
        <taxon>Dictyostelia</taxon>
        <taxon>Dictyosteliales</taxon>
        <taxon>Raperosteliaceae</taxon>
        <taxon>Tieghemostelium</taxon>
    </lineage>
</organism>
<feature type="region of interest" description="Disordered" evidence="1">
    <location>
        <begin position="82"/>
        <end position="135"/>
    </location>
</feature>
<evidence type="ECO:0000313" key="3">
    <source>
        <dbReference type="Proteomes" id="UP000076078"/>
    </source>
</evidence>
<dbReference type="Proteomes" id="UP000076078">
    <property type="component" value="Unassembled WGS sequence"/>
</dbReference>
<dbReference type="OMA" id="NSNITIH"/>
<keyword evidence="3" id="KW-1185">Reference proteome</keyword>
<feature type="compositionally biased region" description="Low complexity" evidence="1">
    <location>
        <begin position="230"/>
        <end position="270"/>
    </location>
</feature>
<dbReference type="FunCoup" id="A0A151ZEY7">
    <property type="interactions" value="124"/>
</dbReference>
<feature type="region of interest" description="Disordered" evidence="1">
    <location>
        <begin position="531"/>
        <end position="577"/>
    </location>
</feature>
<evidence type="ECO:0000256" key="1">
    <source>
        <dbReference type="SAM" id="MobiDB-lite"/>
    </source>
</evidence>
<dbReference type="InParanoid" id="A0A151ZEY7"/>
<feature type="compositionally biased region" description="Low complexity" evidence="1">
    <location>
        <begin position="291"/>
        <end position="302"/>
    </location>
</feature>
<protein>
    <submittedName>
        <fullName evidence="2">Uncharacterized protein</fullName>
    </submittedName>
</protein>
<feature type="region of interest" description="Disordered" evidence="1">
    <location>
        <begin position="36"/>
        <end position="61"/>
    </location>
</feature>
<dbReference type="OrthoDB" id="10645247at2759"/>
<feature type="compositionally biased region" description="Basic and acidic residues" evidence="1">
    <location>
        <begin position="550"/>
        <end position="577"/>
    </location>
</feature>
<reference evidence="2 3" key="1">
    <citation type="submission" date="2015-12" db="EMBL/GenBank/DDBJ databases">
        <title>Dictyostelia acquired genes for synthesis and detection of signals that induce cell-type specialization by lateral gene transfer from prokaryotes.</title>
        <authorList>
            <person name="Gloeckner G."/>
            <person name="Schaap P."/>
        </authorList>
    </citation>
    <scope>NUCLEOTIDE SEQUENCE [LARGE SCALE GENOMIC DNA]</scope>
    <source>
        <strain evidence="2 3">TK</strain>
    </source>
</reference>
<feature type="compositionally biased region" description="Low complexity" evidence="1">
    <location>
        <begin position="533"/>
        <end position="549"/>
    </location>
</feature>
<evidence type="ECO:0000313" key="2">
    <source>
        <dbReference type="EMBL" id="KYQ92526.1"/>
    </source>
</evidence>
<feature type="compositionally biased region" description="Polar residues" evidence="1">
    <location>
        <begin position="303"/>
        <end position="314"/>
    </location>
</feature>